<dbReference type="EMBL" id="KN833716">
    <property type="protein sequence ID" value="KIK24477.1"/>
    <property type="molecule type" value="Genomic_DNA"/>
</dbReference>
<evidence type="ECO:0008006" key="3">
    <source>
        <dbReference type="Google" id="ProtNLM"/>
    </source>
</evidence>
<reference evidence="1 2" key="1">
    <citation type="submission" date="2014-04" db="EMBL/GenBank/DDBJ databases">
        <authorList>
            <consortium name="DOE Joint Genome Institute"/>
            <person name="Kuo A."/>
            <person name="Kohler A."/>
            <person name="Costa M.D."/>
            <person name="Nagy L.G."/>
            <person name="Floudas D."/>
            <person name="Copeland A."/>
            <person name="Barry K.W."/>
            <person name="Cichocki N."/>
            <person name="Veneault-Fourrey C."/>
            <person name="LaButti K."/>
            <person name="Lindquist E.A."/>
            <person name="Lipzen A."/>
            <person name="Lundell T."/>
            <person name="Morin E."/>
            <person name="Murat C."/>
            <person name="Sun H."/>
            <person name="Tunlid A."/>
            <person name="Henrissat B."/>
            <person name="Grigoriev I.V."/>
            <person name="Hibbett D.S."/>
            <person name="Martin F."/>
            <person name="Nordberg H.P."/>
            <person name="Cantor M.N."/>
            <person name="Hua S.X."/>
        </authorList>
    </citation>
    <scope>NUCLEOTIDE SEQUENCE [LARGE SCALE GENOMIC DNA]</scope>
    <source>
        <strain evidence="1 2">441</strain>
    </source>
</reference>
<keyword evidence="2" id="KW-1185">Reference proteome</keyword>
<organism evidence="1 2">
    <name type="scientific">Pisolithus microcarpus 441</name>
    <dbReference type="NCBI Taxonomy" id="765257"/>
    <lineage>
        <taxon>Eukaryota</taxon>
        <taxon>Fungi</taxon>
        <taxon>Dikarya</taxon>
        <taxon>Basidiomycota</taxon>
        <taxon>Agaricomycotina</taxon>
        <taxon>Agaricomycetes</taxon>
        <taxon>Agaricomycetidae</taxon>
        <taxon>Boletales</taxon>
        <taxon>Sclerodermatineae</taxon>
        <taxon>Pisolithaceae</taxon>
        <taxon>Pisolithus</taxon>
    </lineage>
</organism>
<sequence>MNTRIPPEVWDHIFEIATHVPYILIPDIFDKSTFIGDEYNDIYLPALVDAFATKRNLVLVCKQWWHLAIRYLCRALLIDHRHPRKLLSICSTLQSYANGKGAVPGAKPLGWWTERLDVETCESAADEERLVDVIMCLPNLAIVHLDFRIRQPKDEPISRSIPNALRQVASSLRVLDWSTGSSDPATLLVVRELLAELPQLCILRCQYMPWTDGLIPPNILSSVTTFAVKGMLITEWGIPGESWPGDRRISLREVVINVGWNGSESWPIFMRLYGTFLSSVHLTICDGYRGRLFPHLAMIKQSCPNIRRLTLSMIGFSYLTRDTLSLPPIEYLGLSMCGVFHNKMESKSLFSALATLQDTLPTLRVVQLTYPHNVDCLLTAYQEVTMGALETDLAQCPFRIEDHNGNLLLGVYSESFFLYF</sequence>
<reference evidence="2" key="2">
    <citation type="submission" date="2015-01" db="EMBL/GenBank/DDBJ databases">
        <title>Evolutionary Origins and Diversification of the Mycorrhizal Mutualists.</title>
        <authorList>
            <consortium name="DOE Joint Genome Institute"/>
            <consortium name="Mycorrhizal Genomics Consortium"/>
            <person name="Kohler A."/>
            <person name="Kuo A."/>
            <person name="Nagy L.G."/>
            <person name="Floudas D."/>
            <person name="Copeland A."/>
            <person name="Barry K.W."/>
            <person name="Cichocki N."/>
            <person name="Veneault-Fourrey C."/>
            <person name="LaButti K."/>
            <person name="Lindquist E.A."/>
            <person name="Lipzen A."/>
            <person name="Lundell T."/>
            <person name="Morin E."/>
            <person name="Murat C."/>
            <person name="Riley R."/>
            <person name="Ohm R."/>
            <person name="Sun H."/>
            <person name="Tunlid A."/>
            <person name="Henrissat B."/>
            <person name="Grigoriev I.V."/>
            <person name="Hibbett D.S."/>
            <person name="Martin F."/>
        </authorList>
    </citation>
    <scope>NUCLEOTIDE SEQUENCE [LARGE SCALE GENOMIC DNA]</scope>
    <source>
        <strain evidence="2">441</strain>
    </source>
</reference>
<dbReference type="OrthoDB" id="3256525at2759"/>
<dbReference type="Proteomes" id="UP000054018">
    <property type="component" value="Unassembled WGS sequence"/>
</dbReference>
<evidence type="ECO:0000313" key="2">
    <source>
        <dbReference type="Proteomes" id="UP000054018"/>
    </source>
</evidence>
<dbReference type="SUPFAM" id="SSF52047">
    <property type="entry name" value="RNI-like"/>
    <property type="match status" value="1"/>
</dbReference>
<gene>
    <name evidence="1" type="ORF">PISMIDRAFT_410579</name>
</gene>
<dbReference type="AlphaFoldDB" id="A0A0C9ZQB4"/>
<proteinExistence type="predicted"/>
<name>A0A0C9ZQB4_9AGAM</name>
<protein>
    <recommendedName>
        <fullName evidence="3">F-box domain-containing protein</fullName>
    </recommendedName>
</protein>
<dbReference type="HOGENOM" id="CLU_052689_0_0_1"/>
<accession>A0A0C9ZQB4</accession>
<evidence type="ECO:0000313" key="1">
    <source>
        <dbReference type="EMBL" id="KIK24477.1"/>
    </source>
</evidence>